<dbReference type="PATRIC" id="fig|1303518.3.peg.1283"/>
<dbReference type="eggNOG" id="COG0568">
    <property type="taxonomic scope" value="Bacteria"/>
</dbReference>
<dbReference type="RefSeq" id="WP_016482618.1">
    <property type="nucleotide sequence ID" value="NC_021487.1"/>
</dbReference>
<organism evidence="8 9">
    <name type="scientific">Chthonomonas calidirosea (strain DSM 23976 / ICMP 18418 / T49)</name>
    <dbReference type="NCBI Taxonomy" id="1303518"/>
    <lineage>
        <taxon>Bacteria</taxon>
        <taxon>Bacillati</taxon>
        <taxon>Armatimonadota</taxon>
        <taxon>Chthonomonadia</taxon>
        <taxon>Chthonomonadales</taxon>
        <taxon>Chthonomonadaceae</taxon>
        <taxon>Chthonomonas</taxon>
    </lineage>
</organism>
<dbReference type="Pfam" id="PF00140">
    <property type="entry name" value="Sigma70_r1_2"/>
    <property type="match status" value="1"/>
</dbReference>
<proteinExistence type="inferred from homology"/>
<dbReference type="InterPro" id="IPR036388">
    <property type="entry name" value="WH-like_DNA-bd_sf"/>
</dbReference>
<dbReference type="InterPro" id="IPR000943">
    <property type="entry name" value="RNA_pol_sigma70"/>
</dbReference>
<dbReference type="NCBIfam" id="TIGR02937">
    <property type="entry name" value="sigma70-ECF"/>
    <property type="match status" value="1"/>
</dbReference>
<dbReference type="PANTHER" id="PTHR30603:SF47">
    <property type="entry name" value="RNA POLYMERASE SIGMA FACTOR SIGD, CHLOROPLASTIC"/>
    <property type="match status" value="1"/>
</dbReference>
<feature type="domain" description="RNA polymerase sigma-70" evidence="7">
    <location>
        <begin position="302"/>
        <end position="328"/>
    </location>
</feature>
<keyword evidence="4 5" id="KW-0804">Transcription</keyword>
<keyword evidence="3 5" id="KW-0238">DNA-binding</keyword>
<dbReference type="Gene3D" id="1.10.601.10">
    <property type="entry name" value="RNA Polymerase Primary Sigma Factor"/>
    <property type="match status" value="1"/>
</dbReference>
<dbReference type="Pfam" id="PF04539">
    <property type="entry name" value="Sigma70_r3"/>
    <property type="match status" value="1"/>
</dbReference>
<dbReference type="GO" id="GO:0006352">
    <property type="term" value="P:DNA-templated transcription initiation"/>
    <property type="evidence" value="ECO:0007669"/>
    <property type="project" value="InterPro"/>
</dbReference>
<dbReference type="OrthoDB" id="9804285at2"/>
<reference evidence="9" key="1">
    <citation type="submission" date="2013-03" db="EMBL/GenBank/DDBJ databases">
        <title>Genome sequence of Chthonomonas calidirosea, the first sequenced genome from the Armatimonadetes phylum (formally candidate division OP10).</title>
        <authorList>
            <person name="Lee K.C.Y."/>
            <person name="Morgan X.C."/>
            <person name="Dunfield P.F."/>
            <person name="Tamas I."/>
            <person name="Houghton K.M."/>
            <person name="Vyssotski M."/>
            <person name="Ryan J.L.J."/>
            <person name="Lagutin K."/>
            <person name="McDonald I.R."/>
            <person name="Stott M.B."/>
        </authorList>
    </citation>
    <scope>NUCLEOTIDE SEQUENCE [LARGE SCALE GENOMIC DNA]</scope>
    <source>
        <strain evidence="9">DSM 23976 / ICMP 18418 / T49</strain>
    </source>
</reference>
<evidence type="ECO:0000313" key="9">
    <source>
        <dbReference type="Proteomes" id="UP000014227"/>
    </source>
</evidence>
<evidence type="ECO:0000259" key="7">
    <source>
        <dbReference type="PROSITE" id="PS00716"/>
    </source>
</evidence>
<dbReference type="InterPro" id="IPR007624">
    <property type="entry name" value="RNA_pol_sigma70_r3"/>
</dbReference>
<dbReference type="Proteomes" id="UP000014227">
    <property type="component" value="Chromosome I"/>
</dbReference>
<accession>S0EYP2</accession>
<dbReference type="SUPFAM" id="SSF88946">
    <property type="entry name" value="Sigma2 domain of RNA polymerase sigma factors"/>
    <property type="match status" value="1"/>
</dbReference>
<dbReference type="PANTHER" id="PTHR30603">
    <property type="entry name" value="RNA POLYMERASE SIGMA FACTOR RPO"/>
    <property type="match status" value="1"/>
</dbReference>
<protein>
    <recommendedName>
        <fullName evidence="5">RNA polymerase sigma factor</fullName>
    </recommendedName>
</protein>
<dbReference type="Gene3D" id="1.10.10.10">
    <property type="entry name" value="Winged helix-like DNA-binding domain superfamily/Winged helix DNA-binding domain"/>
    <property type="match status" value="2"/>
</dbReference>
<keyword evidence="2 5" id="KW-0731">Sigma factor</keyword>
<dbReference type="PRINTS" id="PR00046">
    <property type="entry name" value="SIGMA70FCT"/>
</dbReference>
<dbReference type="InterPro" id="IPR009042">
    <property type="entry name" value="RNA_pol_sigma70_r1_2"/>
</dbReference>
<dbReference type="PROSITE" id="PS00715">
    <property type="entry name" value="SIGMA70_1"/>
    <property type="match status" value="1"/>
</dbReference>
<name>S0EYP2_CHTCT</name>
<dbReference type="GO" id="GO:0003677">
    <property type="term" value="F:DNA binding"/>
    <property type="evidence" value="ECO:0007669"/>
    <property type="project" value="UniProtKB-KW"/>
</dbReference>
<dbReference type="CDD" id="cd06171">
    <property type="entry name" value="Sigma70_r4"/>
    <property type="match status" value="1"/>
</dbReference>
<dbReference type="GO" id="GO:0016987">
    <property type="term" value="F:sigma factor activity"/>
    <property type="evidence" value="ECO:0007669"/>
    <property type="project" value="UniProtKB-KW"/>
</dbReference>
<gene>
    <name evidence="8" type="ORF">CCALI_01259</name>
</gene>
<dbReference type="InParanoid" id="S0EYP2"/>
<dbReference type="InterPro" id="IPR050239">
    <property type="entry name" value="Sigma-70_RNA_pol_init_factors"/>
</dbReference>
<comment type="similarity">
    <text evidence="5">Belongs to the sigma-70 factor family.</text>
</comment>
<dbReference type="PROSITE" id="PS00716">
    <property type="entry name" value="SIGMA70_2"/>
    <property type="match status" value="1"/>
</dbReference>
<evidence type="ECO:0000256" key="1">
    <source>
        <dbReference type="ARBA" id="ARBA00023015"/>
    </source>
</evidence>
<dbReference type="SUPFAM" id="SSF88659">
    <property type="entry name" value="Sigma3 and sigma4 domains of RNA polymerase sigma factors"/>
    <property type="match status" value="2"/>
</dbReference>
<evidence type="ECO:0000256" key="5">
    <source>
        <dbReference type="RuleBase" id="RU362124"/>
    </source>
</evidence>
<dbReference type="AlphaFoldDB" id="S0EYP2"/>
<evidence type="ECO:0000256" key="2">
    <source>
        <dbReference type="ARBA" id="ARBA00023082"/>
    </source>
</evidence>
<dbReference type="InterPro" id="IPR013325">
    <property type="entry name" value="RNA_pol_sigma_r2"/>
</dbReference>
<evidence type="ECO:0000256" key="4">
    <source>
        <dbReference type="ARBA" id="ARBA00023163"/>
    </source>
</evidence>
<dbReference type="InterPro" id="IPR013324">
    <property type="entry name" value="RNA_pol_sigma_r3/r4-like"/>
</dbReference>
<sequence length="348" mass="39298">MPLEMAEMYELGVLERNLDEMEETTEALSPSDIEDSTVEEIEISEPGFAPGEETIADASELEESAQAWLRRAGKMALLTHEQEIELARQIETARQTGDKELERRAKERLVLANLRLVASVARRYLGHGMPIEDLMQEGAIGLMRAVDRFNYRRGYRFSTYAIWWIRRSITRAIADQSRLIRLPVHVTDTLGRINKTRLALRQRLGRAPSRAELAKELGMSEEKLTELLRSSVEPLSLEMPVGEEGENRLADLIPAGDAHNPATEAAHMAVRDALMEVLAELTPRERDVIILRFGLDGAEPRTLEEVGNALGLTRERVRQIESSALAKLRQQRNNPRLREVIGLKPTPE</sequence>
<evidence type="ECO:0000259" key="6">
    <source>
        <dbReference type="PROSITE" id="PS00715"/>
    </source>
</evidence>
<dbReference type="Pfam" id="PF04545">
    <property type="entry name" value="Sigma70_r4"/>
    <property type="match status" value="1"/>
</dbReference>
<evidence type="ECO:0000256" key="3">
    <source>
        <dbReference type="ARBA" id="ARBA00023125"/>
    </source>
</evidence>
<dbReference type="HOGENOM" id="CLU_014793_3_3_0"/>
<dbReference type="InterPro" id="IPR007627">
    <property type="entry name" value="RNA_pol_sigma70_r2"/>
</dbReference>
<dbReference type="Pfam" id="PF04542">
    <property type="entry name" value="Sigma70_r2"/>
    <property type="match status" value="1"/>
</dbReference>
<dbReference type="EMBL" id="HF951689">
    <property type="protein sequence ID" value="CCW35077.1"/>
    <property type="molecule type" value="Genomic_DNA"/>
</dbReference>
<dbReference type="InterPro" id="IPR014284">
    <property type="entry name" value="RNA_pol_sigma-70_dom"/>
</dbReference>
<comment type="function">
    <text evidence="5">Sigma factors are initiation factors that promote the attachment of RNA polymerase to specific initiation sites and are then released.</text>
</comment>
<dbReference type="InterPro" id="IPR007630">
    <property type="entry name" value="RNA_pol_sigma70_r4"/>
</dbReference>
<dbReference type="STRING" id="454171.CP488_02836"/>
<evidence type="ECO:0000313" key="8">
    <source>
        <dbReference type="EMBL" id="CCW35077.1"/>
    </source>
</evidence>
<feature type="domain" description="RNA polymerase sigma-70" evidence="6">
    <location>
        <begin position="133"/>
        <end position="146"/>
    </location>
</feature>
<keyword evidence="1 5" id="KW-0805">Transcription regulation</keyword>
<keyword evidence="9" id="KW-1185">Reference proteome</keyword>
<dbReference type="KEGG" id="ccz:CCALI_01259"/>